<sequence length="788" mass="85516">MATALKATAVEGAVPANQPRLIRPVAIAESSDRPVLVYFPGSDGTGCSIAPQLQGLLDAGWDVRCLYIPMEDRSDWPVLVASVVPLLQAAVDASPGRAPVTLVAESFGGALALRVAAAAPQLLSCLVVVNPATSFARSYGGLPALVAATSLLSLFPEGLYNLAQAVLVPFLVDKDNIGAPGMAAIRRMMIMDPPPAFQLEHGFVDPSKVPGAAQRRRDGGFYLPAATASWRLRLLRTADMSDAAIASIRVPTLVVASARDRLLPSLAEAGRLVSLIPGALRVVLPDSGHTALLESSVHLASIMRRAGFAPEQEHGVASSAAAARRRRGFDADFDRAALFLNPLRGIIAPMVLGTENLPDPLAAKARPLLFVGNHTRFGLYDLPFLVCELYLRGFKVRGLAHEAHWQGPLGSTFERFGAVKATPRAAFRLLQAGEAVLLFPGGGREVNKRKGEEYQLIWKDQPDFVRMAAKLNALVIPFAAVGGDDAYDLLLDTDEVLDNPLLGPLVRGALRMAAPSLDPAEVTPPIGKDTLLGLPTPVPLPRLERLYFQFMEPIDPAVEGALEDPVATYADCRASVERGLTELQAVRAADPERPLLARLAAQARRAWPALDLAWGLPGGPPAGTAIEGRLYWWSYVYYLSKYYELIDTVLLGLKAKPMSFLHVFHHSIVVIMAYLWLEAAQSLQQIALLTNTAIHTLMYWYYFMCTLKRPPAWKRLVTSSQIAQFCFSFVASVPFWILHARTGKCSGFMAMLFNAAFNLLLLGLFMDFHRKNYRTKRKISAGTAAPAR</sequence>
<dbReference type="Gene3D" id="3.40.50.1820">
    <property type="entry name" value="alpha/beta hydrolase"/>
    <property type="match status" value="1"/>
</dbReference>
<dbReference type="CDD" id="cd07987">
    <property type="entry name" value="LPLAT_MGAT-like"/>
    <property type="match status" value="1"/>
</dbReference>
<evidence type="ECO:0000256" key="4">
    <source>
        <dbReference type="ARBA" id="ARBA00022692"/>
    </source>
</evidence>
<feature type="transmembrane region" description="Helical" evidence="10">
    <location>
        <begin position="683"/>
        <end position="704"/>
    </location>
</feature>
<name>A0AAW1RDD5_9CHLO</name>
<dbReference type="SMART" id="SM00563">
    <property type="entry name" value="PlsC"/>
    <property type="match status" value="1"/>
</dbReference>
<keyword evidence="13" id="KW-1185">Reference proteome</keyword>
<keyword evidence="2" id="KW-0444">Lipid biosynthesis</keyword>
<feature type="transmembrane region" description="Helical" evidence="10">
    <location>
        <begin position="630"/>
        <end position="653"/>
    </location>
</feature>
<dbReference type="Pfam" id="PF01151">
    <property type="entry name" value="ELO"/>
    <property type="match status" value="1"/>
</dbReference>
<keyword evidence="7" id="KW-0443">Lipid metabolism</keyword>
<organism evidence="12 13">
    <name type="scientific">Elliptochloris bilobata</name>
    <dbReference type="NCBI Taxonomy" id="381761"/>
    <lineage>
        <taxon>Eukaryota</taxon>
        <taxon>Viridiplantae</taxon>
        <taxon>Chlorophyta</taxon>
        <taxon>core chlorophytes</taxon>
        <taxon>Trebouxiophyceae</taxon>
        <taxon>Trebouxiophyceae incertae sedis</taxon>
        <taxon>Elliptochloris clade</taxon>
        <taxon>Elliptochloris</taxon>
    </lineage>
</organism>
<protein>
    <recommendedName>
        <fullName evidence="11">Phospholipid/glycerol acyltransferase domain-containing protein</fullName>
    </recommendedName>
</protein>
<evidence type="ECO:0000256" key="3">
    <source>
        <dbReference type="ARBA" id="ARBA00022679"/>
    </source>
</evidence>
<evidence type="ECO:0000259" key="11">
    <source>
        <dbReference type="SMART" id="SM00563"/>
    </source>
</evidence>
<dbReference type="Pfam" id="PF00561">
    <property type="entry name" value="Abhydrolase_1"/>
    <property type="match status" value="1"/>
</dbReference>
<comment type="subcellular location">
    <subcellularLocation>
        <location evidence="1">Membrane</location>
        <topology evidence="1">Multi-pass membrane protein</topology>
    </subcellularLocation>
</comment>
<dbReference type="SUPFAM" id="SSF53474">
    <property type="entry name" value="alpha/beta-Hydrolases"/>
    <property type="match status" value="1"/>
</dbReference>
<keyword evidence="5" id="KW-0276">Fatty acid metabolism</keyword>
<feature type="transmembrane region" description="Helical" evidence="10">
    <location>
        <begin position="716"/>
        <end position="737"/>
    </location>
</feature>
<evidence type="ECO:0000256" key="6">
    <source>
        <dbReference type="ARBA" id="ARBA00022989"/>
    </source>
</evidence>
<dbReference type="PANTHER" id="PTHR22753">
    <property type="entry name" value="TRANSMEMBRANE PROTEIN 68"/>
    <property type="match status" value="1"/>
</dbReference>
<gene>
    <name evidence="12" type="ORF">WJX81_004455</name>
</gene>
<feature type="transmembrane region" description="Helical" evidence="10">
    <location>
        <begin position="749"/>
        <end position="768"/>
    </location>
</feature>
<feature type="transmembrane region" description="Helical" evidence="10">
    <location>
        <begin position="660"/>
        <end position="677"/>
    </location>
</feature>
<dbReference type="PANTHER" id="PTHR22753:SF48">
    <property type="entry name" value="PHOSPHOLIPID_GLYCEROL ACYLTRANSFERASE DOMAIN-CONTAINING PROTEIN"/>
    <property type="match status" value="1"/>
</dbReference>
<dbReference type="InterPro" id="IPR029058">
    <property type="entry name" value="AB_hydrolase_fold"/>
</dbReference>
<evidence type="ECO:0000256" key="5">
    <source>
        <dbReference type="ARBA" id="ARBA00022832"/>
    </source>
</evidence>
<dbReference type="GO" id="GO:0016020">
    <property type="term" value="C:membrane"/>
    <property type="evidence" value="ECO:0007669"/>
    <property type="project" value="UniProtKB-SubCell"/>
</dbReference>
<keyword evidence="9" id="KW-0275">Fatty acid biosynthesis</keyword>
<keyword evidence="4 10" id="KW-0812">Transmembrane</keyword>
<keyword evidence="8 10" id="KW-0472">Membrane</keyword>
<dbReference type="InterPro" id="IPR000073">
    <property type="entry name" value="AB_hydrolase_1"/>
</dbReference>
<dbReference type="Proteomes" id="UP001445335">
    <property type="component" value="Unassembled WGS sequence"/>
</dbReference>
<dbReference type="Pfam" id="PF01553">
    <property type="entry name" value="Acyltransferase"/>
    <property type="match status" value="1"/>
</dbReference>
<reference evidence="12 13" key="1">
    <citation type="journal article" date="2024" name="Nat. Commun.">
        <title>Phylogenomics reveals the evolutionary origins of lichenization in chlorophyte algae.</title>
        <authorList>
            <person name="Puginier C."/>
            <person name="Libourel C."/>
            <person name="Otte J."/>
            <person name="Skaloud P."/>
            <person name="Haon M."/>
            <person name="Grisel S."/>
            <person name="Petersen M."/>
            <person name="Berrin J.G."/>
            <person name="Delaux P.M."/>
            <person name="Dal Grande F."/>
            <person name="Keller J."/>
        </authorList>
    </citation>
    <scope>NUCLEOTIDE SEQUENCE [LARGE SCALE GENOMIC DNA]</scope>
    <source>
        <strain evidence="12 13">SAG 245.80</strain>
    </source>
</reference>
<dbReference type="EMBL" id="JALJOU010000044">
    <property type="protein sequence ID" value="KAK9831877.1"/>
    <property type="molecule type" value="Genomic_DNA"/>
</dbReference>
<evidence type="ECO:0000256" key="1">
    <source>
        <dbReference type="ARBA" id="ARBA00004141"/>
    </source>
</evidence>
<evidence type="ECO:0000313" key="13">
    <source>
        <dbReference type="Proteomes" id="UP001445335"/>
    </source>
</evidence>
<evidence type="ECO:0000256" key="2">
    <source>
        <dbReference type="ARBA" id="ARBA00022516"/>
    </source>
</evidence>
<comment type="caution">
    <text evidence="12">The sequence shown here is derived from an EMBL/GenBank/DDBJ whole genome shotgun (WGS) entry which is preliminary data.</text>
</comment>
<dbReference type="InterPro" id="IPR002076">
    <property type="entry name" value="ELO_fam"/>
</dbReference>
<dbReference type="GO" id="GO:0009922">
    <property type="term" value="F:fatty acid elongase activity"/>
    <property type="evidence" value="ECO:0007669"/>
    <property type="project" value="InterPro"/>
</dbReference>
<accession>A0AAW1RDD5</accession>
<evidence type="ECO:0000313" key="12">
    <source>
        <dbReference type="EMBL" id="KAK9831877.1"/>
    </source>
</evidence>
<evidence type="ECO:0000256" key="9">
    <source>
        <dbReference type="ARBA" id="ARBA00023160"/>
    </source>
</evidence>
<dbReference type="AlphaFoldDB" id="A0AAW1RDD5"/>
<evidence type="ECO:0000256" key="7">
    <source>
        <dbReference type="ARBA" id="ARBA00023098"/>
    </source>
</evidence>
<proteinExistence type="predicted"/>
<evidence type="ECO:0000256" key="10">
    <source>
        <dbReference type="SAM" id="Phobius"/>
    </source>
</evidence>
<evidence type="ECO:0000256" key="8">
    <source>
        <dbReference type="ARBA" id="ARBA00023136"/>
    </source>
</evidence>
<keyword evidence="6 10" id="KW-1133">Transmembrane helix</keyword>
<dbReference type="GO" id="GO:0006633">
    <property type="term" value="P:fatty acid biosynthetic process"/>
    <property type="evidence" value="ECO:0007669"/>
    <property type="project" value="UniProtKB-KW"/>
</dbReference>
<keyword evidence="3" id="KW-0808">Transferase</keyword>
<feature type="domain" description="Phospholipid/glycerol acyltransferase" evidence="11">
    <location>
        <begin position="368"/>
        <end position="483"/>
    </location>
</feature>
<dbReference type="InterPro" id="IPR002123">
    <property type="entry name" value="Plipid/glycerol_acylTrfase"/>
</dbReference>